<gene>
    <name evidence="1" type="ORF">UY48_C0046G0001</name>
</gene>
<comment type="caution">
    <text evidence="1">The sequence shown here is derived from an EMBL/GenBank/DDBJ whole genome shotgun (WGS) entry which is preliminary data.</text>
</comment>
<name>A0A0G1Y5N1_9BACT</name>
<accession>A0A0G1Y5N1</accession>
<sequence length="141" mass="16570">MYFPKHFILEELVDRMTFETKGETAWALFRDDALIMIDGIREFFGAPVRINNWHLGGQFQFRGYRPPDYQGGAKYSMHRLGGAFDMDVIGLTADQAREKIMINKDNPLLIKIMRMEHGVNWLHCDVRPLTEHQVRIWTFNP</sequence>
<reference evidence="1 2" key="1">
    <citation type="journal article" date="2015" name="Nature">
        <title>rRNA introns, odd ribosomes, and small enigmatic genomes across a large radiation of phyla.</title>
        <authorList>
            <person name="Brown C.T."/>
            <person name="Hug L.A."/>
            <person name="Thomas B.C."/>
            <person name="Sharon I."/>
            <person name="Castelle C.J."/>
            <person name="Singh A."/>
            <person name="Wilkins M.J."/>
            <person name="Williams K.H."/>
            <person name="Banfield J.F."/>
        </authorList>
    </citation>
    <scope>NUCLEOTIDE SEQUENCE [LARGE SCALE GENOMIC DNA]</scope>
</reference>
<dbReference type="SUPFAM" id="SSF55166">
    <property type="entry name" value="Hedgehog/DD-peptidase"/>
    <property type="match status" value="1"/>
</dbReference>
<evidence type="ECO:0000313" key="1">
    <source>
        <dbReference type="EMBL" id="KKW10177.1"/>
    </source>
</evidence>
<evidence type="ECO:0000313" key="2">
    <source>
        <dbReference type="Proteomes" id="UP000034588"/>
    </source>
</evidence>
<dbReference type="EMBL" id="LCQD01000046">
    <property type="protein sequence ID" value="KKW10177.1"/>
    <property type="molecule type" value="Genomic_DNA"/>
</dbReference>
<proteinExistence type="predicted"/>
<dbReference type="InterPro" id="IPR009045">
    <property type="entry name" value="Zn_M74/Hedgehog-like"/>
</dbReference>
<dbReference type="AlphaFoldDB" id="A0A0G1Y5N1"/>
<organism evidence="1 2">
    <name type="scientific">Candidatus Gottesmanbacteria bacterium GW2011_GWB1_49_7</name>
    <dbReference type="NCBI Taxonomy" id="1618448"/>
    <lineage>
        <taxon>Bacteria</taxon>
        <taxon>Candidatus Gottesmaniibacteriota</taxon>
    </lineage>
</organism>
<protein>
    <submittedName>
        <fullName evidence="1">Uncharacterized protein</fullName>
    </submittedName>
</protein>
<dbReference type="Gene3D" id="3.30.1380.10">
    <property type="match status" value="1"/>
</dbReference>
<dbReference type="Proteomes" id="UP000034588">
    <property type="component" value="Unassembled WGS sequence"/>
</dbReference>